<gene>
    <name evidence="3" type="ORF">DPBNPPHM_03038</name>
</gene>
<name>A0A5S9NTU6_9GAMM</name>
<dbReference type="InterPro" id="IPR036457">
    <property type="entry name" value="PPM-type-like_dom_sf"/>
</dbReference>
<evidence type="ECO:0000313" key="4">
    <source>
        <dbReference type="Proteomes" id="UP000434580"/>
    </source>
</evidence>
<evidence type="ECO:0000313" key="3">
    <source>
        <dbReference type="EMBL" id="CAA0091560.1"/>
    </source>
</evidence>
<dbReference type="SMART" id="SM00331">
    <property type="entry name" value="PP2C_SIG"/>
    <property type="match status" value="1"/>
</dbReference>
<accession>A0A5S9NTU6</accession>
<reference evidence="3 4" key="1">
    <citation type="submission" date="2019-11" db="EMBL/GenBank/DDBJ databases">
        <authorList>
            <person name="Holert J."/>
        </authorList>
    </citation>
    <scope>NUCLEOTIDE SEQUENCE [LARGE SCALE GENOMIC DNA]</scope>
    <source>
        <strain evidence="3">BC5_2</strain>
    </source>
</reference>
<dbReference type="PANTHER" id="PTHR43156:SF2">
    <property type="entry name" value="STAGE II SPORULATION PROTEIN E"/>
    <property type="match status" value="1"/>
</dbReference>
<sequence>MLGQSAINVLIIDGTRSVTSVIHRHISSVYPVAMINNKHQIEQYLPESGLVMCAETDHNRLHEWLYHIRRCNNDIPVVIVTERLTLERLQTFLKYRISCCFDSEKITPEQLNKSLHTLMREAAAACQVREDHLLTEARNEQLQDHISSVSSDLQAGRVLQRKMLPDSPLVIGQSRFEYQALPSLFMSGDFVDYMPLDDDGRQVLFCIADVAGHGPSSAMLTILIKSSLLQAQKSVYSKDASDRLETPESGVFDGSNLSVFMNQLNSDILALGLEQHLTMVVGYLDNNAPQAPGVTVLNWCTAGHLPQPLLQTPTGAQFLGGMSAPLGIYPHMEFEISSMELAGDWSLNLFTDGIFDLLPEGGLSDKRCALSVLVSECQFDIQAIEKTLLRHQDIDTLVDDVTFLAIRPER</sequence>
<dbReference type="GO" id="GO:0016791">
    <property type="term" value="F:phosphatase activity"/>
    <property type="evidence" value="ECO:0007669"/>
    <property type="project" value="TreeGrafter"/>
</dbReference>
<dbReference type="Proteomes" id="UP000434580">
    <property type="component" value="Unassembled WGS sequence"/>
</dbReference>
<dbReference type="OrthoDB" id="6399952at2"/>
<organism evidence="3 4">
    <name type="scientific">BD1-7 clade bacterium</name>
    <dbReference type="NCBI Taxonomy" id="2029982"/>
    <lineage>
        <taxon>Bacteria</taxon>
        <taxon>Pseudomonadati</taxon>
        <taxon>Pseudomonadota</taxon>
        <taxon>Gammaproteobacteria</taxon>
        <taxon>Cellvibrionales</taxon>
        <taxon>Spongiibacteraceae</taxon>
        <taxon>BD1-7 clade</taxon>
    </lineage>
</organism>
<protein>
    <recommendedName>
        <fullName evidence="2">PPM-type phosphatase domain-containing protein</fullName>
    </recommendedName>
</protein>
<keyword evidence="1" id="KW-0378">Hydrolase</keyword>
<feature type="domain" description="PPM-type phosphatase" evidence="2">
    <location>
        <begin position="166"/>
        <end position="408"/>
    </location>
</feature>
<evidence type="ECO:0000259" key="2">
    <source>
        <dbReference type="SMART" id="SM00331"/>
    </source>
</evidence>
<dbReference type="AlphaFoldDB" id="A0A5S9NTU6"/>
<dbReference type="Gene3D" id="3.60.40.10">
    <property type="entry name" value="PPM-type phosphatase domain"/>
    <property type="match status" value="1"/>
</dbReference>
<dbReference type="InterPro" id="IPR052016">
    <property type="entry name" value="Bact_Sigma-Reg"/>
</dbReference>
<evidence type="ECO:0000256" key="1">
    <source>
        <dbReference type="ARBA" id="ARBA00022801"/>
    </source>
</evidence>
<dbReference type="InterPro" id="IPR001932">
    <property type="entry name" value="PPM-type_phosphatase-like_dom"/>
</dbReference>
<proteinExistence type="predicted"/>
<dbReference type="EMBL" id="CACSII010000002">
    <property type="protein sequence ID" value="CAA0091560.1"/>
    <property type="molecule type" value="Genomic_DNA"/>
</dbReference>
<dbReference type="Pfam" id="PF07228">
    <property type="entry name" value="SpoIIE"/>
    <property type="match status" value="1"/>
</dbReference>
<dbReference type="PANTHER" id="PTHR43156">
    <property type="entry name" value="STAGE II SPORULATION PROTEIN E-RELATED"/>
    <property type="match status" value="1"/>
</dbReference>